<protein>
    <submittedName>
        <fullName evidence="1">Putative transcription factor FAR family</fullName>
    </submittedName>
</protein>
<organism evidence="1">
    <name type="scientific">Medicago truncatula</name>
    <name type="common">Barrel medic</name>
    <name type="synonym">Medicago tribuloides</name>
    <dbReference type="NCBI Taxonomy" id="3880"/>
    <lineage>
        <taxon>Eukaryota</taxon>
        <taxon>Viridiplantae</taxon>
        <taxon>Streptophyta</taxon>
        <taxon>Embryophyta</taxon>
        <taxon>Tracheophyta</taxon>
        <taxon>Spermatophyta</taxon>
        <taxon>Magnoliopsida</taxon>
        <taxon>eudicotyledons</taxon>
        <taxon>Gunneridae</taxon>
        <taxon>Pentapetalae</taxon>
        <taxon>rosids</taxon>
        <taxon>fabids</taxon>
        <taxon>Fabales</taxon>
        <taxon>Fabaceae</taxon>
        <taxon>Papilionoideae</taxon>
        <taxon>50 kb inversion clade</taxon>
        <taxon>NPAAA clade</taxon>
        <taxon>Hologalegina</taxon>
        <taxon>IRL clade</taxon>
        <taxon>Trifolieae</taxon>
        <taxon>Medicago</taxon>
    </lineage>
</organism>
<proteinExistence type="predicted"/>
<dbReference type="Proteomes" id="UP000265566">
    <property type="component" value="Chromosome 4"/>
</dbReference>
<dbReference type="EMBL" id="PSQE01000004">
    <property type="protein sequence ID" value="RHN62886.1"/>
    <property type="molecule type" value="Genomic_DNA"/>
</dbReference>
<accession>A0A396IB98</accession>
<evidence type="ECO:0000313" key="1">
    <source>
        <dbReference type="EMBL" id="RHN62886.1"/>
    </source>
</evidence>
<reference evidence="1" key="1">
    <citation type="journal article" date="2018" name="Nat. Plants">
        <title>Whole-genome landscape of Medicago truncatula symbiotic genes.</title>
        <authorList>
            <person name="Pecrix Y."/>
            <person name="Gamas P."/>
            <person name="Carrere S."/>
        </authorList>
    </citation>
    <scope>NUCLEOTIDE SEQUENCE</scope>
    <source>
        <tissue evidence="1">Leaves</tissue>
    </source>
</reference>
<dbReference type="PANTHER" id="PTHR46328">
    <property type="entry name" value="FAR-RED IMPAIRED RESPONSIVE (FAR1) FAMILY PROTEIN-RELATED"/>
    <property type="match status" value="1"/>
</dbReference>
<sequence length="98" mass="10708">MTGVEMTNVHADSVLISSDNIVEIAPNADNSNGESQVEPSSEFYEGTDFASFEDAKNYYTRYARNKGFSFRLGRITKSRTDGLIIGQEILCSKGGVST</sequence>
<dbReference type="Gramene" id="rna25519">
    <property type="protein sequence ID" value="RHN62886.1"/>
    <property type="gene ID" value="gene25519"/>
</dbReference>
<name>A0A396IB98_MEDTR</name>
<gene>
    <name evidence="1" type="ORF">MtrunA17_Chr4g0052331</name>
</gene>
<comment type="caution">
    <text evidence="1">The sequence shown here is derived from an EMBL/GenBank/DDBJ whole genome shotgun (WGS) entry which is preliminary data.</text>
</comment>
<dbReference type="PANTHER" id="PTHR46328:SF30">
    <property type="entry name" value="OS04G0641500 PROTEIN"/>
    <property type="match status" value="1"/>
</dbReference>
<dbReference type="AlphaFoldDB" id="A0A396IB98"/>